<feature type="signal peptide" evidence="2">
    <location>
        <begin position="1"/>
        <end position="19"/>
    </location>
</feature>
<keyword evidence="2" id="KW-0732">Signal</keyword>
<dbReference type="KEGG" id="tdf:H9L22_00415"/>
<feature type="region of interest" description="Disordered" evidence="1">
    <location>
        <begin position="18"/>
        <end position="45"/>
    </location>
</feature>
<evidence type="ECO:0000256" key="1">
    <source>
        <dbReference type="SAM" id="MobiDB-lite"/>
    </source>
</evidence>
<evidence type="ECO:0000259" key="3">
    <source>
        <dbReference type="Pfam" id="PF13360"/>
    </source>
</evidence>
<feature type="chain" id="PRO_5038842402" evidence="2">
    <location>
        <begin position="20"/>
        <end position="512"/>
    </location>
</feature>
<sequence>MRHFALLVTVALLVGCAGTPTPTPTPDDVPTTTEAAAPSPSPTPETVAVKVWETPAEVLGQPAVAGDVIVSYLRSHDRMVLAGFSATDGTLLWRRAAKPGFVAPGVEIAPSIVEHEGRTWTAALAGWEGGWHVVNLIDARTGATVTADPTVVPYSRPRPCADDVPAFCFRGQLADGGASQPLRLAIPSGDLGADPAAATVRDARSLGVHVFATNDRPYEGGVEMLGYADDDVVRWERRYQDVFGVGSSSDGGWAWWDANAPIIGYGGPILYDTPKIGERRPLTDDLLVALDPATGAGLWQLPGGTYCPMEIDEWSEGSDQFIGCRFTAGEVLFVAGEDGELDTELEGVERELVAIEVATGRIRWSHAMSPTYFVDEFEARQLSSGPRVVMRGQDESLVIVSRDDGAVSAPEPGEVFACERERVGVRFDFYSTPAEFNAGSERFPCDAAGAPVDDWTLRRSRQGPTSSGICSSSPARTRWPPTGSTDHPSKGSAVARASERLEAPFDKLSSGP</sequence>
<feature type="compositionally biased region" description="Low complexity" evidence="1">
    <location>
        <begin position="28"/>
        <end position="45"/>
    </location>
</feature>
<evidence type="ECO:0000313" key="5">
    <source>
        <dbReference type="Proteomes" id="UP000516117"/>
    </source>
</evidence>
<dbReference type="Pfam" id="PF13360">
    <property type="entry name" value="PQQ_2"/>
    <property type="match status" value="1"/>
</dbReference>
<dbReference type="InterPro" id="IPR015943">
    <property type="entry name" value="WD40/YVTN_repeat-like_dom_sf"/>
</dbReference>
<dbReference type="EMBL" id="CP060789">
    <property type="protein sequence ID" value="QNP56037.1"/>
    <property type="molecule type" value="Genomic_DNA"/>
</dbReference>
<accession>A0A7H0H671</accession>
<name>A0A7H0H671_9ACTN</name>
<organism evidence="4 5">
    <name type="scientific">Tessaracoccus defluvii</name>
    <dbReference type="NCBI Taxonomy" id="1285901"/>
    <lineage>
        <taxon>Bacteria</taxon>
        <taxon>Bacillati</taxon>
        <taxon>Actinomycetota</taxon>
        <taxon>Actinomycetes</taxon>
        <taxon>Propionibacteriales</taxon>
        <taxon>Propionibacteriaceae</taxon>
        <taxon>Tessaracoccus</taxon>
    </lineage>
</organism>
<dbReference type="InterPro" id="IPR011047">
    <property type="entry name" value="Quinoprotein_ADH-like_sf"/>
</dbReference>
<dbReference type="PROSITE" id="PS51257">
    <property type="entry name" value="PROKAR_LIPOPROTEIN"/>
    <property type="match status" value="1"/>
</dbReference>
<dbReference type="InterPro" id="IPR002372">
    <property type="entry name" value="PQQ_rpt_dom"/>
</dbReference>
<evidence type="ECO:0000313" key="4">
    <source>
        <dbReference type="EMBL" id="QNP56037.1"/>
    </source>
</evidence>
<dbReference type="Gene3D" id="2.130.10.10">
    <property type="entry name" value="YVTN repeat-like/Quinoprotein amine dehydrogenase"/>
    <property type="match status" value="2"/>
</dbReference>
<protein>
    <submittedName>
        <fullName evidence="4">PQQ-binding-like beta-propeller repeat protein</fullName>
    </submittedName>
</protein>
<dbReference type="RefSeq" id="WP_187721157.1">
    <property type="nucleotide sequence ID" value="NZ_CP060789.1"/>
</dbReference>
<feature type="compositionally biased region" description="Polar residues" evidence="1">
    <location>
        <begin position="462"/>
        <end position="475"/>
    </location>
</feature>
<keyword evidence="5" id="KW-1185">Reference proteome</keyword>
<gene>
    <name evidence="4" type="ORF">H9L22_00415</name>
</gene>
<reference evidence="4 5" key="1">
    <citation type="submission" date="2020-08" db="EMBL/GenBank/DDBJ databases">
        <title>Genome sequence of Tessaracoccus defluvii JCM 17540T.</title>
        <authorList>
            <person name="Hyun D.-W."/>
            <person name="Bae J.-W."/>
        </authorList>
    </citation>
    <scope>NUCLEOTIDE SEQUENCE [LARGE SCALE GENOMIC DNA]</scope>
    <source>
        <strain evidence="4 5">JCM 17540</strain>
    </source>
</reference>
<dbReference type="SUPFAM" id="SSF50998">
    <property type="entry name" value="Quinoprotein alcohol dehydrogenase-like"/>
    <property type="match status" value="1"/>
</dbReference>
<evidence type="ECO:0000256" key="2">
    <source>
        <dbReference type="SAM" id="SignalP"/>
    </source>
</evidence>
<dbReference type="AlphaFoldDB" id="A0A7H0H671"/>
<feature type="region of interest" description="Disordered" evidence="1">
    <location>
        <begin position="454"/>
        <end position="512"/>
    </location>
</feature>
<proteinExistence type="predicted"/>
<feature type="domain" description="Pyrrolo-quinoline quinone repeat" evidence="3">
    <location>
        <begin position="285"/>
        <end position="407"/>
    </location>
</feature>
<dbReference type="Proteomes" id="UP000516117">
    <property type="component" value="Chromosome"/>
</dbReference>